<dbReference type="EMBL" id="JADQDM010000002">
    <property type="protein sequence ID" value="MBF9220489.1"/>
    <property type="molecule type" value="Genomic_DNA"/>
</dbReference>
<proteinExistence type="predicted"/>
<keyword evidence="1" id="KW-0472">Membrane</keyword>
<dbReference type="RefSeq" id="WP_196291940.1">
    <property type="nucleotide sequence ID" value="NZ_JADQDM010000002.1"/>
</dbReference>
<accession>A0ABS0I0Q3</accession>
<evidence type="ECO:0000313" key="2">
    <source>
        <dbReference type="EMBL" id="MBF9220489.1"/>
    </source>
</evidence>
<name>A0ABS0I0Q3_9BACT</name>
<gene>
    <name evidence="2" type="ORF">I2H31_05185</name>
</gene>
<sequence length="178" mass="19860">MEAQEIPIRFADLRRVATSVPSYIKEFLGVTEPVTLRLAIEDDFGVCGLDTESLLLQFGEQYQVDLTRFDFTGCISDESTEYSCVLVLFLLPAFLALFLLAWTANIIAAICYAPFGIEKARLMLRAGIGNPAIIARTLLFPNVRPRPQEKILTVSDFVASAATGYFVKRENVRFILAK</sequence>
<keyword evidence="1" id="KW-0812">Transmembrane</keyword>
<feature type="transmembrane region" description="Helical" evidence="1">
    <location>
        <begin position="86"/>
        <end position="115"/>
    </location>
</feature>
<reference evidence="2 3" key="1">
    <citation type="submission" date="2020-11" db="EMBL/GenBank/DDBJ databases">
        <authorList>
            <person name="Kim M.K."/>
        </authorList>
    </citation>
    <scope>NUCLEOTIDE SEQUENCE [LARGE SCALE GENOMIC DNA]</scope>
    <source>
        <strain evidence="2 3">BT662</strain>
    </source>
</reference>
<evidence type="ECO:0000256" key="1">
    <source>
        <dbReference type="SAM" id="Phobius"/>
    </source>
</evidence>
<keyword evidence="1" id="KW-1133">Transmembrane helix</keyword>
<protein>
    <submittedName>
        <fullName evidence="2">DUF1493 family protein</fullName>
    </submittedName>
</protein>
<organism evidence="2 3">
    <name type="scientific">Hymenobacter ruricola</name>
    <dbReference type="NCBI Taxonomy" id="2791023"/>
    <lineage>
        <taxon>Bacteria</taxon>
        <taxon>Pseudomonadati</taxon>
        <taxon>Bacteroidota</taxon>
        <taxon>Cytophagia</taxon>
        <taxon>Cytophagales</taxon>
        <taxon>Hymenobacteraceae</taxon>
        <taxon>Hymenobacter</taxon>
    </lineage>
</organism>
<keyword evidence="3" id="KW-1185">Reference proteome</keyword>
<dbReference type="Proteomes" id="UP000618931">
    <property type="component" value="Unassembled WGS sequence"/>
</dbReference>
<comment type="caution">
    <text evidence="2">The sequence shown here is derived from an EMBL/GenBank/DDBJ whole genome shotgun (WGS) entry which is preliminary data.</text>
</comment>
<evidence type="ECO:0000313" key="3">
    <source>
        <dbReference type="Proteomes" id="UP000618931"/>
    </source>
</evidence>